<dbReference type="OrthoDB" id="7189469at2"/>
<comment type="caution">
    <text evidence="2">The sequence shown here is derived from an EMBL/GenBank/DDBJ whole genome shotgun (WGS) entry which is preliminary data.</text>
</comment>
<feature type="compositionally biased region" description="Pro residues" evidence="1">
    <location>
        <begin position="111"/>
        <end position="132"/>
    </location>
</feature>
<dbReference type="PRINTS" id="PR01217">
    <property type="entry name" value="PRICHEXTENSN"/>
</dbReference>
<organism evidence="2 3">
    <name type="scientific">Methylobacterium nonmethylotrophicum</name>
    <dbReference type="NCBI Taxonomy" id="1141884"/>
    <lineage>
        <taxon>Bacteria</taxon>
        <taxon>Pseudomonadati</taxon>
        <taxon>Pseudomonadota</taxon>
        <taxon>Alphaproteobacteria</taxon>
        <taxon>Hyphomicrobiales</taxon>
        <taxon>Methylobacteriaceae</taxon>
        <taxon>Methylobacterium</taxon>
    </lineage>
</organism>
<sequence>MEEILASIRRIIADDQKPAEPPAAGSRPVAVPDPEPEEDDVLDLAMVAAPAPKPSPAPKPAPAPKPEPAAKAPPPKPPAPEPVFDTPFDPMSEIAFRDEPMDFDAIEIEPEPAPPPPPPEPPKAAAPPPEPRPAADDRLLSQTTDASVSQAFDLLASTVLTRNARTIEDLVQDMLRPMLKAWLDDNLPVLVERLVRAEIERVARGR</sequence>
<gene>
    <name evidence="2" type="ORF">EU555_17440</name>
</gene>
<protein>
    <submittedName>
        <fullName evidence="2">DUF2497 domain-containing protein</fullName>
    </submittedName>
</protein>
<evidence type="ECO:0000256" key="1">
    <source>
        <dbReference type="SAM" id="MobiDB-lite"/>
    </source>
</evidence>
<accession>A0A4Z0NNN6</accession>
<keyword evidence="3" id="KW-1185">Reference proteome</keyword>
<evidence type="ECO:0000313" key="2">
    <source>
        <dbReference type="EMBL" id="TGD98102.1"/>
    </source>
</evidence>
<dbReference type="Pfam" id="PF10691">
    <property type="entry name" value="DUF2497"/>
    <property type="match status" value="1"/>
</dbReference>
<feature type="compositionally biased region" description="Acidic residues" evidence="1">
    <location>
        <begin position="101"/>
        <end position="110"/>
    </location>
</feature>
<feature type="compositionally biased region" description="Pro residues" evidence="1">
    <location>
        <begin position="51"/>
        <end position="81"/>
    </location>
</feature>
<name>A0A4Z0NNN6_9HYPH</name>
<reference evidence="2 3" key="1">
    <citation type="submission" date="2019-04" db="EMBL/GenBank/DDBJ databases">
        <authorList>
            <person name="Feng G."/>
            <person name="Zhu H."/>
        </authorList>
    </citation>
    <scope>NUCLEOTIDE SEQUENCE [LARGE SCALE GENOMIC DNA]</scope>
    <source>
        <strain evidence="2 3">6HR-1</strain>
    </source>
</reference>
<dbReference type="Proteomes" id="UP000297535">
    <property type="component" value="Unassembled WGS sequence"/>
</dbReference>
<dbReference type="EMBL" id="SRLB01000012">
    <property type="protein sequence ID" value="TGD98102.1"/>
    <property type="molecule type" value="Genomic_DNA"/>
</dbReference>
<evidence type="ECO:0000313" key="3">
    <source>
        <dbReference type="Proteomes" id="UP000297535"/>
    </source>
</evidence>
<dbReference type="AlphaFoldDB" id="A0A4Z0NNN6"/>
<feature type="region of interest" description="Disordered" evidence="1">
    <location>
        <begin position="12"/>
        <end position="138"/>
    </location>
</feature>
<dbReference type="InterPro" id="IPR019632">
    <property type="entry name" value="DUF2497"/>
</dbReference>
<proteinExistence type="predicted"/>